<comment type="caution">
    <text evidence="1">The sequence shown here is derived from an EMBL/GenBank/DDBJ whole genome shotgun (WGS) entry which is preliminary data.</text>
</comment>
<accession>A0ACC1YHY3</accession>
<keyword evidence="2" id="KW-1185">Reference proteome</keyword>
<dbReference type="Proteomes" id="UP001164539">
    <property type="component" value="Chromosome 3"/>
</dbReference>
<gene>
    <name evidence="1" type="ORF">OWV82_006775</name>
</gene>
<evidence type="ECO:0000313" key="2">
    <source>
        <dbReference type="Proteomes" id="UP001164539"/>
    </source>
</evidence>
<reference evidence="1 2" key="1">
    <citation type="journal article" date="2023" name="Science">
        <title>Complex scaffold remodeling in plant triterpene biosynthesis.</title>
        <authorList>
            <person name="De La Pena R."/>
            <person name="Hodgson H."/>
            <person name="Liu J.C."/>
            <person name="Stephenson M.J."/>
            <person name="Martin A.C."/>
            <person name="Owen C."/>
            <person name="Harkess A."/>
            <person name="Leebens-Mack J."/>
            <person name="Jimenez L.E."/>
            <person name="Osbourn A."/>
            <person name="Sattely E.S."/>
        </authorList>
    </citation>
    <scope>NUCLEOTIDE SEQUENCE [LARGE SCALE GENOMIC DNA]</scope>
    <source>
        <strain evidence="2">cv. JPN11</strain>
        <tissue evidence="1">Leaf</tissue>
    </source>
</reference>
<organism evidence="1 2">
    <name type="scientific">Melia azedarach</name>
    <name type="common">Chinaberry tree</name>
    <dbReference type="NCBI Taxonomy" id="155640"/>
    <lineage>
        <taxon>Eukaryota</taxon>
        <taxon>Viridiplantae</taxon>
        <taxon>Streptophyta</taxon>
        <taxon>Embryophyta</taxon>
        <taxon>Tracheophyta</taxon>
        <taxon>Spermatophyta</taxon>
        <taxon>Magnoliopsida</taxon>
        <taxon>eudicotyledons</taxon>
        <taxon>Gunneridae</taxon>
        <taxon>Pentapetalae</taxon>
        <taxon>rosids</taxon>
        <taxon>malvids</taxon>
        <taxon>Sapindales</taxon>
        <taxon>Meliaceae</taxon>
        <taxon>Melia</taxon>
    </lineage>
</organism>
<evidence type="ECO:0000313" key="1">
    <source>
        <dbReference type="EMBL" id="KAJ4723396.1"/>
    </source>
</evidence>
<proteinExistence type="predicted"/>
<dbReference type="EMBL" id="CM051396">
    <property type="protein sequence ID" value="KAJ4723396.1"/>
    <property type="molecule type" value="Genomic_DNA"/>
</dbReference>
<protein>
    <submittedName>
        <fullName evidence="1">Disease resistance protein</fullName>
    </submittedName>
</protein>
<sequence>MTSLRLLKFYMPEHLDVSDKRLNVHLSGDLKYLSDELRYFYWHGYPYNTLPKDFNPENLIRLCLPYSKVERLWKEKKEAYKLKYIDLRHSQYLTTIPDPLETPNLEQLNLLNCVKLPCVPSYIQNFNNLGSLSLMGCKYLTCFPHNIHFRAPIAINLWDCVKLTEFPEISGKVVVLNLRGTAIEEVPSSVESLTDLEILDMSFCTRLKILPTSICKLKSLSSLGLDGCSKLESFPEILEKIEGLRNIGLKSTMIKELPSSIENVEGLEFLHLAGCSEIHSLPENLRNLKSLVGIFGEKTAITQIPYSIRDLNKIGKLKFSGCRGFVLPPLSIFSSLTDLTIDYCDVKEIPHDIGCLSSLAVLNIAGNNFESLPTSIKQLFRLFQLILNNCNMLQSLPELPISLGYLEARNCKRLQSLPELPSRQDELDASIVDKLFKQHVNGFKDINMFEFTSCMKLNENTNNNFSADSQLRIQHMATTSLRKFNEWVFIDFPPGANICFPGSRIPEWFSNQSLGSSITIQLPQLCCNRSFIGFALCVVLAFEDVVQAGSYFKVQCTYGFEAKKYWLQNTYWDMRFEDDIIYDSDHVCLGFDPCLRDLDHHTSLSFDFSPVYGKRAKVKGCGVCPVYLRPIERKPNTFTVNMVPPTEEECRTLHNEFRDEASTSATNTERSKEEETNGPQQQSSFFSQIFRCLGLDFSCL</sequence>
<name>A0ACC1YHY3_MELAZ</name>